<feature type="region of interest" description="Disordered" evidence="1">
    <location>
        <begin position="38"/>
        <end position="60"/>
    </location>
</feature>
<comment type="caution">
    <text evidence="2">The sequence shown here is derived from an EMBL/GenBank/DDBJ whole genome shotgun (WGS) entry which is preliminary data.</text>
</comment>
<dbReference type="AlphaFoldDB" id="A0A3L7JAX3"/>
<feature type="compositionally biased region" description="Basic residues" evidence="1">
    <location>
        <begin position="49"/>
        <end position="60"/>
    </location>
</feature>
<feature type="compositionally biased region" description="Basic and acidic residues" evidence="1">
    <location>
        <begin position="38"/>
        <end position="48"/>
    </location>
</feature>
<protein>
    <submittedName>
        <fullName evidence="2">Uncharacterized protein</fullName>
    </submittedName>
</protein>
<sequence>MGKIIPMAAFSRKQDEQPSRKVSNAQCEILLFDGIRYEPIPEKDDRQGGHRAGKGKRRRA</sequence>
<proteinExistence type="predicted"/>
<dbReference type="RefSeq" id="WP_121644493.1">
    <property type="nucleotide sequence ID" value="NZ_RCWN01000001.1"/>
</dbReference>
<name>A0A3L7JAX3_9HYPH</name>
<feature type="region of interest" description="Disordered" evidence="1">
    <location>
        <begin position="1"/>
        <end position="22"/>
    </location>
</feature>
<organism evidence="2 3">
    <name type="scientific">Notoacmeibacter ruber</name>
    <dbReference type="NCBI Taxonomy" id="2670375"/>
    <lineage>
        <taxon>Bacteria</taxon>
        <taxon>Pseudomonadati</taxon>
        <taxon>Pseudomonadota</taxon>
        <taxon>Alphaproteobacteria</taxon>
        <taxon>Hyphomicrobiales</taxon>
        <taxon>Notoacmeibacteraceae</taxon>
        <taxon>Notoacmeibacter</taxon>
    </lineage>
</organism>
<evidence type="ECO:0000313" key="3">
    <source>
        <dbReference type="Proteomes" id="UP000281094"/>
    </source>
</evidence>
<keyword evidence="3" id="KW-1185">Reference proteome</keyword>
<evidence type="ECO:0000313" key="2">
    <source>
        <dbReference type="EMBL" id="RLQ87525.1"/>
    </source>
</evidence>
<dbReference type="EMBL" id="RCWN01000001">
    <property type="protein sequence ID" value="RLQ87525.1"/>
    <property type="molecule type" value="Genomic_DNA"/>
</dbReference>
<gene>
    <name evidence="2" type="ORF">D8780_04190</name>
</gene>
<dbReference type="Proteomes" id="UP000281094">
    <property type="component" value="Unassembled WGS sequence"/>
</dbReference>
<accession>A0A3L7JAX3</accession>
<reference evidence="2 3" key="1">
    <citation type="submission" date="2018-10" db="EMBL/GenBank/DDBJ databases">
        <title>Notoacmeibacter sp. M2BS9Y-3-1, whole genome shotgun sequence.</title>
        <authorList>
            <person name="Tuo L."/>
        </authorList>
    </citation>
    <scope>NUCLEOTIDE SEQUENCE [LARGE SCALE GENOMIC DNA]</scope>
    <source>
        <strain evidence="2 3">M2BS9Y-3-1</strain>
    </source>
</reference>
<evidence type="ECO:0000256" key="1">
    <source>
        <dbReference type="SAM" id="MobiDB-lite"/>
    </source>
</evidence>